<accession>A0A1H6H857</accession>
<proteinExistence type="predicted"/>
<gene>
    <name evidence="1" type="ORF">SAMN05421593_1295</name>
</gene>
<evidence type="ECO:0000313" key="2">
    <source>
        <dbReference type="Proteomes" id="UP000198561"/>
    </source>
</evidence>
<evidence type="ECO:0000313" key="1">
    <source>
        <dbReference type="EMBL" id="SEH30153.1"/>
    </source>
</evidence>
<dbReference type="Proteomes" id="UP000198561">
    <property type="component" value="Unassembled WGS sequence"/>
</dbReference>
<sequence length="33" mass="4038">MKQDFMCYFDVTNISYCEVTTIFLIKDTKVNYY</sequence>
<dbReference type="EMBL" id="FNWQ01000001">
    <property type="protein sequence ID" value="SEH30153.1"/>
    <property type="molecule type" value="Genomic_DNA"/>
</dbReference>
<dbReference type="AlphaFoldDB" id="A0A1H6H857"/>
<reference evidence="1 2" key="1">
    <citation type="submission" date="2016-10" db="EMBL/GenBank/DDBJ databases">
        <authorList>
            <person name="de Groot N.N."/>
        </authorList>
    </citation>
    <scope>NUCLEOTIDE SEQUENCE [LARGE SCALE GENOMIC DNA]</scope>
    <source>
        <strain evidence="1 2">DSM 23031</strain>
    </source>
</reference>
<name>A0A1H6H857_CHRCI</name>
<dbReference type="STRING" id="680127.SAMN05421593_1295"/>
<protein>
    <submittedName>
        <fullName evidence="1">Uncharacterized protein</fullName>
    </submittedName>
</protein>
<organism evidence="1 2">
    <name type="scientific">Chryseobacterium culicis</name>
    <dbReference type="NCBI Taxonomy" id="680127"/>
    <lineage>
        <taxon>Bacteria</taxon>
        <taxon>Pseudomonadati</taxon>
        <taxon>Bacteroidota</taxon>
        <taxon>Flavobacteriia</taxon>
        <taxon>Flavobacteriales</taxon>
        <taxon>Weeksellaceae</taxon>
        <taxon>Chryseobacterium group</taxon>
        <taxon>Chryseobacterium</taxon>
    </lineage>
</organism>